<dbReference type="Gene3D" id="2.40.50.140">
    <property type="entry name" value="Nucleic acid-binding proteins"/>
    <property type="match status" value="1"/>
</dbReference>
<dbReference type="Proteomes" id="UP001149090">
    <property type="component" value="Unassembled WGS sequence"/>
</dbReference>
<dbReference type="EMBL" id="JAPDFW010000096">
    <property type="protein sequence ID" value="KAJ5070358.1"/>
    <property type="molecule type" value="Genomic_DNA"/>
</dbReference>
<reference evidence="2" key="1">
    <citation type="submission" date="2022-10" db="EMBL/GenBank/DDBJ databases">
        <title>Novel sulphate-reducing endosymbionts in the free-living metamonad Anaeramoeba.</title>
        <authorList>
            <person name="Jerlstrom-Hultqvist J."/>
            <person name="Cepicka I."/>
            <person name="Gallot-Lavallee L."/>
            <person name="Salas-Leiva D."/>
            <person name="Curtis B.A."/>
            <person name="Zahonova K."/>
            <person name="Pipaliya S."/>
            <person name="Dacks J."/>
            <person name="Roger A.J."/>
        </authorList>
    </citation>
    <scope>NUCLEOTIDE SEQUENCE</scope>
    <source>
        <strain evidence="2">BMAN</strain>
    </source>
</reference>
<gene>
    <name evidence="2" type="ORF">M0811_11024</name>
</gene>
<feature type="domain" description="Replication factor A C-terminal" evidence="1">
    <location>
        <begin position="1"/>
        <end position="103"/>
    </location>
</feature>
<protein>
    <submittedName>
        <fullName evidence="2">Replication protein a subunit</fullName>
    </submittedName>
</protein>
<dbReference type="Pfam" id="PF08646">
    <property type="entry name" value="Rep_fac-A_C"/>
    <property type="match status" value="1"/>
</dbReference>
<name>A0A9Q0LF44_ANAIG</name>
<evidence type="ECO:0000313" key="3">
    <source>
        <dbReference type="Proteomes" id="UP001149090"/>
    </source>
</evidence>
<dbReference type="InterPro" id="IPR012340">
    <property type="entry name" value="NA-bd_OB-fold"/>
</dbReference>
<dbReference type="AlphaFoldDB" id="A0A9Q0LF44"/>
<dbReference type="OrthoDB" id="1751331at2759"/>
<sequence>MYPSCISENCKKKVNRQDNQWFCSSCSKKMQNCHWRFNLKARIHDYSGSCFVTIFDQTAQSLLGISANQIQNIIHSGKIKEYHKIFQNVKYQEYLLKITKKNSKKFMNSFVAESITPIRNEIIEYSKYLIKIIHSYSSN</sequence>
<dbReference type="SUPFAM" id="SSF50249">
    <property type="entry name" value="Nucleic acid-binding proteins"/>
    <property type="match status" value="1"/>
</dbReference>
<proteinExistence type="predicted"/>
<accession>A0A9Q0LF44</accession>
<comment type="caution">
    <text evidence="2">The sequence shown here is derived from an EMBL/GenBank/DDBJ whole genome shotgun (WGS) entry which is preliminary data.</text>
</comment>
<organism evidence="2 3">
    <name type="scientific">Anaeramoeba ignava</name>
    <name type="common">Anaerobic marine amoeba</name>
    <dbReference type="NCBI Taxonomy" id="1746090"/>
    <lineage>
        <taxon>Eukaryota</taxon>
        <taxon>Metamonada</taxon>
        <taxon>Anaeramoebidae</taxon>
        <taxon>Anaeramoeba</taxon>
    </lineage>
</organism>
<keyword evidence="3" id="KW-1185">Reference proteome</keyword>
<evidence type="ECO:0000313" key="2">
    <source>
        <dbReference type="EMBL" id="KAJ5070358.1"/>
    </source>
</evidence>
<evidence type="ECO:0000259" key="1">
    <source>
        <dbReference type="Pfam" id="PF08646"/>
    </source>
</evidence>
<dbReference type="InterPro" id="IPR013955">
    <property type="entry name" value="Rep_factor-A_C"/>
</dbReference>